<evidence type="ECO:0000313" key="7">
    <source>
        <dbReference type="EMBL" id="KAG0018625.1"/>
    </source>
</evidence>
<feature type="compositionally biased region" description="Basic and acidic residues" evidence="6">
    <location>
        <begin position="122"/>
        <end position="144"/>
    </location>
</feature>
<feature type="compositionally biased region" description="Polar residues" evidence="6">
    <location>
        <begin position="856"/>
        <end position="867"/>
    </location>
</feature>
<name>A0A9P6MZH4_9FUNG</name>
<feature type="region of interest" description="Disordered" evidence="6">
    <location>
        <begin position="827"/>
        <end position="1033"/>
    </location>
</feature>
<comment type="caution">
    <text evidence="7">The sequence shown here is derived from an EMBL/GenBank/DDBJ whole genome shotgun (WGS) entry which is preliminary data.</text>
</comment>
<dbReference type="InterPro" id="IPR013907">
    <property type="entry name" value="Sds3"/>
</dbReference>
<feature type="compositionally biased region" description="Polar residues" evidence="6">
    <location>
        <begin position="107"/>
        <end position="121"/>
    </location>
</feature>
<reference evidence="7" key="1">
    <citation type="journal article" date="2020" name="Fungal Divers.">
        <title>Resolving the Mortierellaceae phylogeny through synthesis of multi-gene phylogenetics and phylogenomics.</title>
        <authorList>
            <person name="Vandepol N."/>
            <person name="Liber J."/>
            <person name="Desiro A."/>
            <person name="Na H."/>
            <person name="Kennedy M."/>
            <person name="Barry K."/>
            <person name="Grigoriev I.V."/>
            <person name="Miller A.N."/>
            <person name="O'Donnell K."/>
            <person name="Stajich J.E."/>
            <person name="Bonito G."/>
        </authorList>
    </citation>
    <scope>NUCLEOTIDE SEQUENCE</scope>
    <source>
        <strain evidence="7">NRRL 2769</strain>
    </source>
</reference>
<feature type="compositionally biased region" description="Basic and acidic residues" evidence="6">
    <location>
        <begin position="900"/>
        <end position="910"/>
    </location>
</feature>
<feature type="region of interest" description="Disordered" evidence="6">
    <location>
        <begin position="787"/>
        <end position="814"/>
    </location>
</feature>
<dbReference type="Pfam" id="PF08598">
    <property type="entry name" value="Sds3"/>
    <property type="match status" value="1"/>
</dbReference>
<dbReference type="SMART" id="SM01401">
    <property type="entry name" value="Sds3"/>
    <property type="match status" value="1"/>
</dbReference>
<feature type="region of interest" description="Disordered" evidence="6">
    <location>
        <begin position="1"/>
        <end position="249"/>
    </location>
</feature>
<organism evidence="7 8">
    <name type="scientific">Entomortierella chlamydospora</name>
    <dbReference type="NCBI Taxonomy" id="101097"/>
    <lineage>
        <taxon>Eukaryota</taxon>
        <taxon>Fungi</taxon>
        <taxon>Fungi incertae sedis</taxon>
        <taxon>Mucoromycota</taxon>
        <taxon>Mortierellomycotina</taxon>
        <taxon>Mortierellomycetes</taxon>
        <taxon>Mortierellales</taxon>
        <taxon>Mortierellaceae</taxon>
        <taxon>Entomortierella</taxon>
    </lineage>
</organism>
<feature type="region of interest" description="Disordered" evidence="6">
    <location>
        <begin position="558"/>
        <end position="631"/>
    </location>
</feature>
<evidence type="ECO:0000256" key="5">
    <source>
        <dbReference type="ARBA" id="ARBA00023242"/>
    </source>
</evidence>
<protein>
    <submittedName>
        <fullName evidence="7">Uncharacterized protein</fullName>
    </submittedName>
</protein>
<feature type="compositionally biased region" description="Acidic residues" evidence="6">
    <location>
        <begin position="214"/>
        <end position="224"/>
    </location>
</feature>
<dbReference type="GO" id="GO:0010468">
    <property type="term" value="P:regulation of gene expression"/>
    <property type="evidence" value="ECO:0007669"/>
    <property type="project" value="UniProtKB-ARBA"/>
</dbReference>
<feature type="region of interest" description="Disordered" evidence="6">
    <location>
        <begin position="1091"/>
        <end position="1119"/>
    </location>
</feature>
<sequence>MPATPPFEARRGSLRSRNVASTTGPQSNLASTSSKTGTVAQTRAQHHPQQDSQQSRSAAGSTSTPVSNSTPGRPGRPRKEVISILIEDNDKLKRFRGRSMKARESTTEPSTPPASGSASVEQDTHSPKSSAKDTHMDVDKESSDTHSQPSTRSSQRHNTRQSVNTSKEARQSSRNNSGNSSSSGGSEAPERRKDRTQPNQVSQDRATEDASSGSEDDDGDDGSDEDHQERGSAKGKKQKTATVPSKRRLRSSKLIPSVVAHLAVDSDGLTIDQILDEYSEEQQVLRANAGAAEALTRLFRQGIQDSESLHPDMVDAQDYELIRHTFGEIEDLNLNLTGAMTAPDESSVEDDDLTRDLKRKHRKAKRTLLDTSAEYKAVKRSMTIKLCAELDKEEAQIKAGTHPDLLAELKAIEERRQARIKVVEAQKDYFQRMWDINFQAVCKAANDQYHAGQIAARRNIKDMVQYRMNRIKQELAQDKKASSKLSRRLIYVNPVETSGYGSCGESCSSYDSYSSSGSECSDCEICRPPRHLQIPQLRSPKGLSRKEVALDLSFLFPESSSSSSHRQRTDDFDSPRDLQGRVGQYSSDDEDSSYRQRNAAYKHHSADEKGGKVGDHDMDIDQDPEIERPERGVPAIQSIEGSSSRPHSPTQMKGTSRLLSRGLTKDYRPRFLPGFGPDGMESSKRYTDSFMDPRFASKYPAFDRYGRPLDRSRSGIPDILKSNQADVRPYSMMERDTSRIQGARAVREPYSPERSSHQYKQFYAQQNPRQLEPQDAAHRLRNYRDLPDFGSSLPYPPPRDVTGYNPRGRPHKGSQILVSRGDLITRQGQGLDHSGLQRVRLSTSSIAPPRYEGRGSPTTTNGTSQRIPSIGRYESSRLGEEPYLEHRSSSARLKASHSQRRMEGPIHERPGTIFTSRPNPMSSSSSMPSPPFISKTMRPPSPHYSRSSHISSQTQRLPISPELIRLSGSSPSMIYHPQHQYQQQQYRQQQQRSATQLRDPLERPAPIIIDLSSPPSSPKQEPAKAPSTAAPVSTAVSTETLTIASRKPPTAASPIVMTIDSPVTAAVPSTAPSPTLINGCENGVATGMDGVRPQSPVQGHDRNPTTNGVSSNDADVAMEGAITETLERSTTPLGDLQISALPMGKSSSAQKSENVSTLEKE</sequence>
<feature type="compositionally biased region" description="Basic and acidic residues" evidence="6">
    <location>
        <begin position="567"/>
        <end position="579"/>
    </location>
</feature>
<keyword evidence="5" id="KW-0539">Nucleus</keyword>
<evidence type="ECO:0000313" key="8">
    <source>
        <dbReference type="Proteomes" id="UP000703661"/>
    </source>
</evidence>
<evidence type="ECO:0000256" key="2">
    <source>
        <dbReference type="ARBA" id="ARBA00022491"/>
    </source>
</evidence>
<feature type="compositionally biased region" description="Polar residues" evidence="6">
    <location>
        <begin position="15"/>
        <end position="43"/>
    </location>
</feature>
<evidence type="ECO:0000256" key="6">
    <source>
        <dbReference type="SAM" id="MobiDB-lite"/>
    </source>
</evidence>
<dbReference type="EMBL" id="JAAAID010000347">
    <property type="protein sequence ID" value="KAG0018625.1"/>
    <property type="molecule type" value="Genomic_DNA"/>
</dbReference>
<feature type="compositionally biased region" description="Low complexity" evidence="6">
    <location>
        <begin position="978"/>
        <end position="992"/>
    </location>
</feature>
<feature type="compositionally biased region" description="Basic residues" evidence="6">
    <location>
        <begin position="233"/>
        <end position="249"/>
    </location>
</feature>
<evidence type="ECO:0000256" key="1">
    <source>
        <dbReference type="ARBA" id="ARBA00004123"/>
    </source>
</evidence>
<gene>
    <name evidence="7" type="ORF">BGZ80_006937</name>
</gene>
<comment type="subcellular location">
    <subcellularLocation>
        <location evidence="1">Nucleus</location>
    </subcellularLocation>
</comment>
<feature type="compositionally biased region" description="Polar residues" evidence="6">
    <location>
        <begin position="1104"/>
        <end position="1113"/>
    </location>
</feature>
<feature type="compositionally biased region" description="Polar residues" evidence="6">
    <location>
        <begin position="1145"/>
        <end position="1161"/>
    </location>
</feature>
<keyword evidence="3" id="KW-0805">Transcription regulation</keyword>
<dbReference type="GO" id="GO:0005654">
    <property type="term" value="C:nucleoplasm"/>
    <property type="evidence" value="ECO:0007669"/>
    <property type="project" value="UniProtKB-ARBA"/>
</dbReference>
<feature type="compositionally biased region" description="Low complexity" evidence="6">
    <location>
        <begin position="172"/>
        <end position="186"/>
    </location>
</feature>
<feature type="region of interest" description="Disordered" evidence="6">
    <location>
        <begin position="638"/>
        <end position="657"/>
    </location>
</feature>
<dbReference type="AlphaFoldDB" id="A0A9P6MZH4"/>
<keyword evidence="4" id="KW-0804">Transcription</keyword>
<keyword evidence="8" id="KW-1185">Reference proteome</keyword>
<feature type="compositionally biased region" description="Polar residues" evidence="6">
    <location>
        <begin position="50"/>
        <end position="71"/>
    </location>
</feature>
<feature type="compositionally biased region" description="Polar residues" evidence="6">
    <location>
        <begin position="639"/>
        <end position="657"/>
    </location>
</feature>
<accession>A0A9P6MZH4</accession>
<feature type="compositionally biased region" description="Basic and acidic residues" evidence="6">
    <location>
        <begin position="874"/>
        <end position="888"/>
    </location>
</feature>
<evidence type="ECO:0000256" key="3">
    <source>
        <dbReference type="ARBA" id="ARBA00023015"/>
    </source>
</evidence>
<feature type="compositionally biased region" description="Low complexity" evidence="6">
    <location>
        <begin position="943"/>
        <end position="952"/>
    </location>
</feature>
<feature type="region of interest" description="Disordered" evidence="6">
    <location>
        <begin position="1138"/>
        <end position="1161"/>
    </location>
</feature>
<dbReference type="Proteomes" id="UP000703661">
    <property type="component" value="Unassembled WGS sequence"/>
</dbReference>
<evidence type="ECO:0000256" key="4">
    <source>
        <dbReference type="ARBA" id="ARBA00023163"/>
    </source>
</evidence>
<feature type="compositionally biased region" description="Basic and acidic residues" evidence="6">
    <location>
        <begin position="604"/>
        <end position="631"/>
    </location>
</feature>
<proteinExistence type="predicted"/>
<keyword evidence="2" id="KW-0678">Repressor</keyword>